<feature type="transmembrane region" description="Helical" evidence="7">
    <location>
        <begin position="88"/>
        <end position="108"/>
    </location>
</feature>
<feature type="transmembrane region" description="Helical" evidence="7">
    <location>
        <begin position="231"/>
        <end position="252"/>
    </location>
</feature>
<dbReference type="GO" id="GO:0016020">
    <property type="term" value="C:membrane"/>
    <property type="evidence" value="ECO:0007669"/>
    <property type="project" value="InterPro"/>
</dbReference>
<gene>
    <name evidence="8" type="ORF">CUU66_18130</name>
</gene>
<dbReference type="CDD" id="cd23112">
    <property type="entry name" value="glucose_uptake_GlcU"/>
    <property type="match status" value="1"/>
</dbReference>
<evidence type="ECO:0000256" key="5">
    <source>
        <dbReference type="ARBA" id="ARBA00022989"/>
    </source>
</evidence>
<dbReference type="AlphaFoldDB" id="A0A2N5M2C5"/>
<evidence type="ECO:0000256" key="7">
    <source>
        <dbReference type="SAM" id="Phobius"/>
    </source>
</evidence>
<keyword evidence="3 8" id="KW-0762">Sugar transport</keyword>
<dbReference type="GO" id="GO:0012505">
    <property type="term" value="C:endomembrane system"/>
    <property type="evidence" value="ECO:0007669"/>
    <property type="project" value="UniProtKB-SubCell"/>
</dbReference>
<feature type="transmembrane region" description="Helical" evidence="7">
    <location>
        <begin position="32"/>
        <end position="49"/>
    </location>
</feature>
<feature type="transmembrane region" description="Helical" evidence="7">
    <location>
        <begin position="261"/>
        <end position="280"/>
    </location>
</feature>
<evidence type="ECO:0000256" key="3">
    <source>
        <dbReference type="ARBA" id="ARBA00022597"/>
    </source>
</evidence>
<evidence type="ECO:0000256" key="1">
    <source>
        <dbReference type="ARBA" id="ARBA00004127"/>
    </source>
</evidence>
<dbReference type="InterPro" id="IPR010651">
    <property type="entry name" value="Sugar_transport"/>
</dbReference>
<protein>
    <submittedName>
        <fullName evidence="8">Glucose transporter GlcU</fullName>
    </submittedName>
</protein>
<keyword evidence="3 8" id="KW-0813">Transport</keyword>
<dbReference type="PANTHER" id="PTHR16119">
    <property type="entry name" value="TRANSMEMBRANE PROTEIN 144"/>
    <property type="match status" value="1"/>
</dbReference>
<feature type="transmembrane region" description="Helical" evidence="7">
    <location>
        <begin position="114"/>
        <end position="137"/>
    </location>
</feature>
<dbReference type="EMBL" id="PGUY01000058">
    <property type="protein sequence ID" value="PLT28517.1"/>
    <property type="molecule type" value="Genomic_DNA"/>
</dbReference>
<evidence type="ECO:0000313" key="8">
    <source>
        <dbReference type="EMBL" id="PLT28517.1"/>
    </source>
</evidence>
<evidence type="ECO:0000313" key="9">
    <source>
        <dbReference type="Proteomes" id="UP000234748"/>
    </source>
</evidence>
<dbReference type="PANTHER" id="PTHR16119:SF17">
    <property type="entry name" value="TRANSMEMBRANE PROTEIN 144"/>
    <property type="match status" value="1"/>
</dbReference>
<feature type="transmembrane region" description="Helical" evidence="7">
    <location>
        <begin position="6"/>
        <end position="25"/>
    </location>
</feature>
<dbReference type="Pfam" id="PF06800">
    <property type="entry name" value="Sugar_transport"/>
    <property type="match status" value="1"/>
</dbReference>
<keyword evidence="4 7" id="KW-0812">Transmembrane</keyword>
<keyword evidence="9" id="KW-1185">Reference proteome</keyword>
<accession>A0A2N5M2C5</accession>
<dbReference type="InterPro" id="IPR037185">
    <property type="entry name" value="EmrE-like"/>
</dbReference>
<organism evidence="8 9">
    <name type="scientific">Peribacillus deserti</name>
    <dbReference type="NCBI Taxonomy" id="673318"/>
    <lineage>
        <taxon>Bacteria</taxon>
        <taxon>Bacillati</taxon>
        <taxon>Bacillota</taxon>
        <taxon>Bacilli</taxon>
        <taxon>Bacillales</taxon>
        <taxon>Bacillaceae</taxon>
        <taxon>Peribacillus</taxon>
    </lineage>
</organism>
<keyword evidence="6 7" id="KW-0472">Membrane</keyword>
<evidence type="ECO:0000256" key="6">
    <source>
        <dbReference type="ARBA" id="ARBA00023136"/>
    </source>
</evidence>
<feature type="transmembrane region" description="Helical" evidence="7">
    <location>
        <begin position="55"/>
        <end position="76"/>
    </location>
</feature>
<sequence>MAGILYALLPAVAWGSLVFVSVKLGGNAYSQTIGITAGAFLFSIVIYFIKSPDLTLSVLLIGFISGVLWSIGQLYQLASAQNVGVSKAVPISTGMQLVGTTLFGVFVFHEWDTAAAITIGSCSILLIISGVLLTSFGQQGDSQKGELKKGIFTLLLSTAGFVGYVIILKWFNIGGWEAVLPQSIGMAGGAFLLSMRHKPFTTYALKNILTGVMWAIGNLGLLLAIPRIGVAISFSMSQMGIVISTFGGIFLLGEKKSKRQLIFVVIGSVLVIAGGVLLGVTKK</sequence>
<dbReference type="GO" id="GO:0015144">
    <property type="term" value="F:carbohydrate transmembrane transporter activity"/>
    <property type="evidence" value="ECO:0007669"/>
    <property type="project" value="InterPro"/>
</dbReference>
<dbReference type="Proteomes" id="UP000234748">
    <property type="component" value="Unassembled WGS sequence"/>
</dbReference>
<comment type="caution">
    <text evidence="8">The sequence shown here is derived from an EMBL/GenBank/DDBJ whole genome shotgun (WGS) entry which is preliminary data.</text>
</comment>
<comment type="subcellular location">
    <subcellularLocation>
        <location evidence="1">Endomembrane system</location>
        <topology evidence="1">Multi-pass membrane protein</topology>
    </subcellularLocation>
</comment>
<evidence type="ECO:0000256" key="4">
    <source>
        <dbReference type="ARBA" id="ARBA00022692"/>
    </source>
</evidence>
<evidence type="ECO:0000256" key="2">
    <source>
        <dbReference type="ARBA" id="ARBA00006117"/>
    </source>
</evidence>
<dbReference type="OrthoDB" id="1452595at2"/>
<reference evidence="8 9" key="1">
    <citation type="submission" date="2017-11" db="EMBL/GenBank/DDBJ databases">
        <title>Comparitive Functional Genomics of Dry Heat Resistant strains isolated from the Viking Spacecraft.</title>
        <authorList>
            <person name="Seuylemezian A."/>
            <person name="Cooper K."/>
            <person name="Vaishampayan P."/>
        </authorList>
    </citation>
    <scope>NUCLEOTIDE SEQUENCE [LARGE SCALE GENOMIC DNA]</scope>
    <source>
        <strain evidence="8 9">V1-29</strain>
    </source>
</reference>
<comment type="similarity">
    <text evidence="2">Belongs to the GRP transporter (TC 2.A.7.5) family.</text>
</comment>
<feature type="transmembrane region" description="Helical" evidence="7">
    <location>
        <begin position="205"/>
        <end position="225"/>
    </location>
</feature>
<proteinExistence type="inferred from homology"/>
<dbReference type="SUPFAM" id="SSF103481">
    <property type="entry name" value="Multidrug resistance efflux transporter EmrE"/>
    <property type="match status" value="2"/>
</dbReference>
<feature type="transmembrane region" description="Helical" evidence="7">
    <location>
        <begin position="149"/>
        <end position="167"/>
    </location>
</feature>
<keyword evidence="5 7" id="KW-1133">Transmembrane helix</keyword>
<name>A0A2N5M2C5_9BACI</name>
<dbReference type="RefSeq" id="WP_101644772.1">
    <property type="nucleotide sequence ID" value="NZ_PGUY01000058.1"/>
</dbReference>